<proteinExistence type="predicted"/>
<dbReference type="InterPro" id="IPR018488">
    <property type="entry name" value="cNMP-bd_CS"/>
</dbReference>
<dbReference type="PRINTS" id="PR00103">
    <property type="entry name" value="CAMPKINASE"/>
</dbReference>
<dbReference type="Gene3D" id="2.60.120.10">
    <property type="entry name" value="Jelly Rolls"/>
    <property type="match status" value="2"/>
</dbReference>
<feature type="domain" description="Cyclic nucleotide-binding" evidence="1">
    <location>
        <begin position="1"/>
        <end position="104"/>
    </location>
</feature>
<dbReference type="EMBL" id="CAXHTA020000020">
    <property type="protein sequence ID" value="CAL5229437.1"/>
    <property type="molecule type" value="Genomic_DNA"/>
</dbReference>
<dbReference type="InterPro" id="IPR050503">
    <property type="entry name" value="cAMP-dep_PK_reg_su-like"/>
</dbReference>
<evidence type="ECO:0000259" key="1">
    <source>
        <dbReference type="PROSITE" id="PS50042"/>
    </source>
</evidence>
<dbReference type="InterPro" id="IPR018490">
    <property type="entry name" value="cNMP-bd_dom_sf"/>
</dbReference>
<evidence type="ECO:0000313" key="3">
    <source>
        <dbReference type="Proteomes" id="UP001497392"/>
    </source>
</evidence>
<sequence>MSRREVAPNEVIIREGEGGDNLYVIQNGVFEAVKGSGDDEKLLFKYEGAGAFGELALMYNCRRAATVRALTEGVVWAMNRTTFRSIVLAGRVQRRARYEKVLGDMEIFRSLSAANRSSIADCLVSETYEAGALILREGAPVQTDSRFFIIEDGAVECRKTFEGQKKVVGSMGPGEFFGELALIRQNSTRAADCIAVRTTKVLALSRDAFERLMGPVEEILAEQITHYDTKNVAM</sequence>
<dbReference type="Proteomes" id="UP001497392">
    <property type="component" value="Unassembled WGS sequence"/>
</dbReference>
<gene>
    <name evidence="2" type="primary">g12760</name>
    <name evidence="2" type="ORF">VP750_LOCUS11343</name>
</gene>
<keyword evidence="3" id="KW-1185">Reference proteome</keyword>
<feature type="domain" description="Cyclic nucleotide-binding" evidence="1">
    <location>
        <begin position="107"/>
        <end position="230"/>
    </location>
</feature>
<dbReference type="SUPFAM" id="SSF51206">
    <property type="entry name" value="cAMP-binding domain-like"/>
    <property type="match status" value="2"/>
</dbReference>
<organism evidence="2 3">
    <name type="scientific">Coccomyxa viridis</name>
    <dbReference type="NCBI Taxonomy" id="1274662"/>
    <lineage>
        <taxon>Eukaryota</taxon>
        <taxon>Viridiplantae</taxon>
        <taxon>Chlorophyta</taxon>
        <taxon>core chlorophytes</taxon>
        <taxon>Trebouxiophyceae</taxon>
        <taxon>Trebouxiophyceae incertae sedis</taxon>
        <taxon>Coccomyxaceae</taxon>
        <taxon>Coccomyxa</taxon>
    </lineage>
</organism>
<protein>
    <submittedName>
        <fullName evidence="2">G12760 protein</fullName>
    </submittedName>
</protein>
<dbReference type="PROSITE" id="PS50042">
    <property type="entry name" value="CNMP_BINDING_3"/>
    <property type="match status" value="2"/>
</dbReference>
<name>A0ABP1GBF7_9CHLO</name>
<dbReference type="InterPro" id="IPR014710">
    <property type="entry name" value="RmlC-like_jellyroll"/>
</dbReference>
<dbReference type="InterPro" id="IPR000595">
    <property type="entry name" value="cNMP-bd_dom"/>
</dbReference>
<dbReference type="Pfam" id="PF00027">
    <property type="entry name" value="cNMP_binding"/>
    <property type="match status" value="2"/>
</dbReference>
<dbReference type="SMART" id="SM00100">
    <property type="entry name" value="cNMP"/>
    <property type="match status" value="2"/>
</dbReference>
<dbReference type="CDD" id="cd00038">
    <property type="entry name" value="CAP_ED"/>
    <property type="match status" value="2"/>
</dbReference>
<dbReference type="PROSITE" id="PS00888">
    <property type="entry name" value="CNMP_BINDING_1"/>
    <property type="match status" value="1"/>
</dbReference>
<dbReference type="PANTHER" id="PTHR11635">
    <property type="entry name" value="CAMP-DEPENDENT PROTEIN KINASE REGULATORY CHAIN"/>
    <property type="match status" value="1"/>
</dbReference>
<accession>A0ABP1GBF7</accession>
<reference evidence="2 3" key="1">
    <citation type="submission" date="2024-06" db="EMBL/GenBank/DDBJ databases">
        <authorList>
            <person name="Kraege A."/>
            <person name="Thomma B."/>
        </authorList>
    </citation>
    <scope>NUCLEOTIDE SEQUENCE [LARGE SCALE GENOMIC DNA]</scope>
</reference>
<evidence type="ECO:0000313" key="2">
    <source>
        <dbReference type="EMBL" id="CAL5229437.1"/>
    </source>
</evidence>
<dbReference type="PROSITE" id="PS00889">
    <property type="entry name" value="CNMP_BINDING_2"/>
    <property type="match status" value="1"/>
</dbReference>
<dbReference type="PANTHER" id="PTHR11635:SF152">
    <property type="entry name" value="CAMP-DEPENDENT PROTEIN KINASE TYPE I REGULATORY SUBUNIT-RELATED"/>
    <property type="match status" value="1"/>
</dbReference>
<comment type="caution">
    <text evidence="2">The sequence shown here is derived from an EMBL/GenBank/DDBJ whole genome shotgun (WGS) entry which is preliminary data.</text>
</comment>